<organism evidence="4 5">
    <name type="scientific">Wenjunlia vitaminophila</name>
    <name type="common">Streptomyces vitaminophilus</name>
    <dbReference type="NCBI Taxonomy" id="76728"/>
    <lineage>
        <taxon>Bacteria</taxon>
        <taxon>Bacillati</taxon>
        <taxon>Actinomycetota</taxon>
        <taxon>Actinomycetes</taxon>
        <taxon>Kitasatosporales</taxon>
        <taxon>Streptomycetaceae</taxon>
        <taxon>Wenjunlia</taxon>
    </lineage>
</organism>
<evidence type="ECO:0000313" key="5">
    <source>
        <dbReference type="Proteomes" id="UP000050867"/>
    </source>
</evidence>
<feature type="domain" description="N-acetyltransferase" evidence="3">
    <location>
        <begin position="172"/>
        <end position="329"/>
    </location>
</feature>
<proteinExistence type="predicted"/>
<evidence type="ECO:0000259" key="3">
    <source>
        <dbReference type="PROSITE" id="PS51186"/>
    </source>
</evidence>
<keyword evidence="1" id="KW-0808">Transferase</keyword>
<evidence type="ECO:0000313" key="4">
    <source>
        <dbReference type="EMBL" id="KRV50495.1"/>
    </source>
</evidence>
<dbReference type="STRING" id="76728.AQ490_15550"/>
<dbReference type="OrthoDB" id="3971434at2"/>
<comment type="caution">
    <text evidence="4">The sequence shown here is derived from an EMBL/GenBank/DDBJ whole genome shotgun (WGS) entry which is preliminary data.</text>
</comment>
<dbReference type="PROSITE" id="PS51186">
    <property type="entry name" value="GNAT"/>
    <property type="match status" value="1"/>
</dbReference>
<dbReference type="CDD" id="cd04301">
    <property type="entry name" value="NAT_SF"/>
    <property type="match status" value="1"/>
</dbReference>
<dbReference type="PANTHER" id="PTHR43877">
    <property type="entry name" value="AMINOALKYLPHOSPHONATE N-ACETYLTRANSFERASE-RELATED-RELATED"/>
    <property type="match status" value="1"/>
</dbReference>
<reference evidence="4 5" key="1">
    <citation type="submission" date="2015-10" db="EMBL/GenBank/DDBJ databases">
        <title>Draft genome sequence of pyrrolomycin-producing Streptomyces vitaminophilus.</title>
        <authorList>
            <person name="Graham D.E."/>
            <person name="Mahan K.M."/>
            <person name="Klingeman D.M."/>
            <person name="Hettich R.L."/>
            <person name="Parry R.J."/>
        </authorList>
    </citation>
    <scope>NUCLEOTIDE SEQUENCE [LARGE SCALE GENOMIC DNA]</scope>
    <source>
        <strain evidence="4 5">ATCC 31673</strain>
    </source>
</reference>
<dbReference type="EMBL" id="LLZU01000005">
    <property type="protein sequence ID" value="KRV50495.1"/>
    <property type="molecule type" value="Genomic_DNA"/>
</dbReference>
<protein>
    <recommendedName>
        <fullName evidence="3">N-acetyltransferase domain-containing protein</fullName>
    </recommendedName>
</protein>
<dbReference type="Pfam" id="PF00583">
    <property type="entry name" value="Acetyltransf_1"/>
    <property type="match status" value="1"/>
</dbReference>
<dbReference type="SUPFAM" id="SSF55729">
    <property type="entry name" value="Acyl-CoA N-acyltransferases (Nat)"/>
    <property type="match status" value="1"/>
</dbReference>
<name>A0A0T6LXN5_WENVI</name>
<keyword evidence="2" id="KW-0012">Acyltransferase</keyword>
<dbReference type="RefSeq" id="WP_040910607.1">
    <property type="nucleotide sequence ID" value="NZ_LLZU01000005.1"/>
</dbReference>
<dbReference type="Gene3D" id="3.40.630.30">
    <property type="match status" value="1"/>
</dbReference>
<evidence type="ECO:0000256" key="2">
    <source>
        <dbReference type="ARBA" id="ARBA00023315"/>
    </source>
</evidence>
<dbReference type="InterPro" id="IPR000182">
    <property type="entry name" value="GNAT_dom"/>
</dbReference>
<sequence length="329" mass="35613">MTWELSPLTAERVPEAADLVDHWYGRARRALPHLSGRGFPPGLELVQARLAETGCVAAAVTRRSATSGFLVAAPLDTDQDGQGALSVQPGAARVGMGGFAVVTGHEPEALRELYVPVAARLVVQRRLVHHVDMPADDAVAMAWFRLGFGLDHVRGLMPIKVRGRQPREVEGLAIRRAGPGDLAQVGRMAVESARCQEQSAVFVPQPEPVLAALRDRYADTLREPRQAAWLALRHGEDVGMVVLTPAPAGPVVPPDTVEVAEAFVEPFARGEGISRVLLATALAWAYDSGYRYVTARWRSGSRLSAGHWPNLGFKPVAYRLSRVLDPRLG</sequence>
<gene>
    <name evidence="4" type="ORF">AQ490_15550</name>
</gene>
<accession>A0A0T6LXN5</accession>
<dbReference type="Proteomes" id="UP000050867">
    <property type="component" value="Unassembled WGS sequence"/>
</dbReference>
<dbReference type="eggNOG" id="COG0456">
    <property type="taxonomic scope" value="Bacteria"/>
</dbReference>
<dbReference type="AlphaFoldDB" id="A0A0T6LXN5"/>
<dbReference type="GO" id="GO:0016747">
    <property type="term" value="F:acyltransferase activity, transferring groups other than amino-acyl groups"/>
    <property type="evidence" value="ECO:0007669"/>
    <property type="project" value="InterPro"/>
</dbReference>
<keyword evidence="5" id="KW-1185">Reference proteome</keyword>
<dbReference type="InterPro" id="IPR016181">
    <property type="entry name" value="Acyl_CoA_acyltransferase"/>
</dbReference>
<dbReference type="PANTHER" id="PTHR43877:SF1">
    <property type="entry name" value="ACETYLTRANSFERASE"/>
    <property type="match status" value="1"/>
</dbReference>
<dbReference type="InterPro" id="IPR050832">
    <property type="entry name" value="Bact_Acetyltransf"/>
</dbReference>
<evidence type="ECO:0000256" key="1">
    <source>
        <dbReference type="ARBA" id="ARBA00022679"/>
    </source>
</evidence>